<feature type="chain" id="PRO_5016760937" evidence="1">
    <location>
        <begin position="27"/>
        <end position="301"/>
    </location>
</feature>
<organism evidence="2 3">
    <name type="scientific">Bremerella cremea</name>
    <dbReference type="NCBI Taxonomy" id="1031537"/>
    <lineage>
        <taxon>Bacteria</taxon>
        <taxon>Pseudomonadati</taxon>
        <taxon>Planctomycetota</taxon>
        <taxon>Planctomycetia</taxon>
        <taxon>Pirellulales</taxon>
        <taxon>Pirellulaceae</taxon>
        <taxon>Bremerella</taxon>
    </lineage>
</organism>
<name>A0A368KW77_9BACT</name>
<gene>
    <name evidence="2" type="ORF">DTL42_06005</name>
</gene>
<evidence type="ECO:0000313" key="3">
    <source>
        <dbReference type="Proteomes" id="UP000253562"/>
    </source>
</evidence>
<sequence>MTVRKTLLLLLACTIGPAFFSSASKAGEIPSRDSLVSVRMNADFRPELEFRIAEALQRPPLEWSIAQDHRFAEIAQPVENVDIADEMVARWDILFANNPTHTPEKREILGSQIQALRKAGRQLQVVSDEFVAAWFQSAAYFAAQAHPADEISFDDLPQVHTGEEIAMELKAEQAQFPLDPYGYEEYNGYFEPEVYDWFVFVTDDLTVVYVHENSDIMPLEVAPQVVASETRDEQEVPESVKRAIRESVRSVFSGEIDVFGLAKQAQETSRSVTLPIWNRYVKENHLLRIEQVAQLKEIFRF</sequence>
<proteinExistence type="predicted"/>
<dbReference type="RefSeq" id="WP_114367743.1">
    <property type="nucleotide sequence ID" value="NZ_QPEX01000010.1"/>
</dbReference>
<evidence type="ECO:0000256" key="1">
    <source>
        <dbReference type="SAM" id="SignalP"/>
    </source>
</evidence>
<comment type="caution">
    <text evidence="2">The sequence shown here is derived from an EMBL/GenBank/DDBJ whole genome shotgun (WGS) entry which is preliminary data.</text>
</comment>
<dbReference type="AlphaFoldDB" id="A0A368KW77"/>
<protein>
    <submittedName>
        <fullName evidence="2">Uncharacterized protein</fullName>
    </submittedName>
</protein>
<dbReference type="Proteomes" id="UP000253562">
    <property type="component" value="Unassembled WGS sequence"/>
</dbReference>
<accession>A0A368KW77</accession>
<reference evidence="2 3" key="1">
    <citation type="submission" date="2018-07" db="EMBL/GenBank/DDBJ databases">
        <title>Comparative genomes isolates from brazilian mangrove.</title>
        <authorList>
            <person name="De Araujo J.E."/>
            <person name="Taketani R.G."/>
            <person name="Silva M.C.P."/>
            <person name="Lourenco M.V."/>
            <person name="Oliveira V.M."/>
            <person name="Andreote F.D."/>
        </authorList>
    </citation>
    <scope>NUCLEOTIDE SEQUENCE [LARGE SCALE GENOMIC DNA]</scope>
    <source>
        <strain evidence="2 3">HEX PRIS-MGV</strain>
    </source>
</reference>
<feature type="signal peptide" evidence="1">
    <location>
        <begin position="1"/>
        <end position="26"/>
    </location>
</feature>
<dbReference type="EMBL" id="QPEX01000010">
    <property type="protein sequence ID" value="RCS54680.1"/>
    <property type="molecule type" value="Genomic_DNA"/>
</dbReference>
<dbReference type="OrthoDB" id="271029at2"/>
<keyword evidence="1" id="KW-0732">Signal</keyword>
<evidence type="ECO:0000313" key="2">
    <source>
        <dbReference type="EMBL" id="RCS54680.1"/>
    </source>
</evidence>